<organism evidence="3 4">
    <name type="scientific">Luedemannella flava</name>
    <dbReference type="NCBI Taxonomy" id="349316"/>
    <lineage>
        <taxon>Bacteria</taxon>
        <taxon>Bacillati</taxon>
        <taxon>Actinomycetota</taxon>
        <taxon>Actinomycetes</taxon>
        <taxon>Micromonosporales</taxon>
        <taxon>Micromonosporaceae</taxon>
        <taxon>Luedemannella</taxon>
    </lineage>
</organism>
<dbReference type="RefSeq" id="WP_344134412.1">
    <property type="nucleotide sequence ID" value="NZ_BAAALT010000130.1"/>
</dbReference>
<evidence type="ECO:0000313" key="3">
    <source>
        <dbReference type="EMBL" id="GAA1815244.1"/>
    </source>
</evidence>
<dbReference type="Gene3D" id="2.60.40.10">
    <property type="entry name" value="Immunoglobulins"/>
    <property type="match status" value="1"/>
</dbReference>
<keyword evidence="4" id="KW-1185">Reference proteome</keyword>
<gene>
    <name evidence="3" type="ORF">GCM10009682_40410</name>
</gene>
<dbReference type="PANTHER" id="PTHR31451">
    <property type="match status" value="1"/>
</dbReference>
<feature type="signal peptide" evidence="2">
    <location>
        <begin position="1"/>
        <end position="19"/>
    </location>
</feature>
<reference evidence="4" key="1">
    <citation type="journal article" date="2019" name="Int. J. Syst. Evol. Microbiol.">
        <title>The Global Catalogue of Microorganisms (GCM) 10K type strain sequencing project: providing services to taxonomists for standard genome sequencing and annotation.</title>
        <authorList>
            <consortium name="The Broad Institute Genomics Platform"/>
            <consortium name="The Broad Institute Genome Sequencing Center for Infectious Disease"/>
            <person name="Wu L."/>
            <person name="Ma J."/>
        </authorList>
    </citation>
    <scope>NUCLEOTIDE SEQUENCE [LARGE SCALE GENOMIC DNA]</scope>
    <source>
        <strain evidence="4">JCM 13250</strain>
    </source>
</reference>
<dbReference type="Gene3D" id="3.20.20.80">
    <property type="entry name" value="Glycosidases"/>
    <property type="match status" value="1"/>
</dbReference>
<evidence type="ECO:0000256" key="1">
    <source>
        <dbReference type="SAM" id="MobiDB-lite"/>
    </source>
</evidence>
<keyword evidence="2" id="KW-0732">Signal</keyword>
<sequence length="611" mass="65788">MVTRRAVLAAAGTAGLAVAGCTPDGDGPAATPTPGEAPPPPPSPRPATTVALRAGAGAPSARGVSAFVVDTDGVWANPYDPAQVDLTVTFAGPNKAELTVPAFSFQDYEPATGARLGEPHWLVRVAFPVPGRWTATATLAGGAKPLVSAPLSLDVGPAAEADARGFVRVAGGGFRYDNGSVFHPVGANICWSRETDPVKVLADFDRWLGKLGGFGGNATRVWMAAWSFALEWKDTGLGDYTARLRQAWLLDQVLDRAHRQGIRVMLVLVNHGQFSRSYNTEWADNPYNRANGGPLAEPEQFVTDEAAQALFERRLRYVAGRWAAHPALWCWEWWNEVSLTPISDAALAPWITRMTRVLRRHDPYRRPITNSYASGATSTIWRLPELDFACTHLYSADDAGRRMAEFAASERANAAGKPVVLAEYGASGGADDPGTDPEAIGWHNGLWAAAFSGFASGAMYWWWDEYLEKVDGWRQVNGLVEFLKGERLADYTPTPATVSGDVVALALTSRRRVLAWVRAGEYTVAGARAAYTEAVKDALRRNAELAYSYQPPTVSGAALSLTGLADGVWRARWLTCDGGTEVARGEARVTGGKLTLAVPTLVRDIALKLER</sequence>
<feature type="chain" id="PRO_5045984414" description="DUF5060 domain-containing protein" evidence="2">
    <location>
        <begin position="20"/>
        <end position="611"/>
    </location>
</feature>
<evidence type="ECO:0000313" key="4">
    <source>
        <dbReference type="Proteomes" id="UP001500218"/>
    </source>
</evidence>
<dbReference type="SUPFAM" id="SSF51445">
    <property type="entry name" value="(Trans)glycosidases"/>
    <property type="match status" value="1"/>
</dbReference>
<dbReference type="InterPro" id="IPR045053">
    <property type="entry name" value="MAN-like"/>
</dbReference>
<feature type="compositionally biased region" description="Low complexity" evidence="1">
    <location>
        <begin position="22"/>
        <end position="34"/>
    </location>
</feature>
<evidence type="ECO:0000256" key="2">
    <source>
        <dbReference type="SAM" id="SignalP"/>
    </source>
</evidence>
<comment type="caution">
    <text evidence="3">The sequence shown here is derived from an EMBL/GenBank/DDBJ whole genome shotgun (WGS) entry which is preliminary data.</text>
</comment>
<dbReference type="EMBL" id="BAAALT010000130">
    <property type="protein sequence ID" value="GAA1815244.1"/>
    <property type="molecule type" value="Genomic_DNA"/>
</dbReference>
<protein>
    <recommendedName>
        <fullName evidence="5">DUF5060 domain-containing protein</fullName>
    </recommendedName>
</protein>
<evidence type="ECO:0008006" key="5">
    <source>
        <dbReference type="Google" id="ProtNLM"/>
    </source>
</evidence>
<feature type="region of interest" description="Disordered" evidence="1">
    <location>
        <begin position="22"/>
        <end position="47"/>
    </location>
</feature>
<name>A0ABP4YH36_9ACTN</name>
<dbReference type="InterPro" id="IPR013783">
    <property type="entry name" value="Ig-like_fold"/>
</dbReference>
<proteinExistence type="predicted"/>
<feature type="compositionally biased region" description="Pro residues" evidence="1">
    <location>
        <begin position="35"/>
        <end position="45"/>
    </location>
</feature>
<dbReference type="PROSITE" id="PS51257">
    <property type="entry name" value="PROKAR_LIPOPROTEIN"/>
    <property type="match status" value="1"/>
</dbReference>
<dbReference type="Proteomes" id="UP001500218">
    <property type="component" value="Unassembled WGS sequence"/>
</dbReference>
<accession>A0ABP4YH36</accession>
<dbReference type="InterPro" id="IPR017853">
    <property type="entry name" value="GH"/>
</dbReference>